<name>A0A4S2MRT3_9PEZI</name>
<proteinExistence type="predicted"/>
<feature type="compositionally biased region" description="Basic and acidic residues" evidence="1">
    <location>
        <begin position="122"/>
        <end position="132"/>
    </location>
</feature>
<gene>
    <name evidence="2" type="ORF">EX30DRAFT_342768</name>
</gene>
<dbReference type="AlphaFoldDB" id="A0A4S2MRT3"/>
<feature type="compositionally biased region" description="Low complexity" evidence="1">
    <location>
        <begin position="70"/>
        <end position="86"/>
    </location>
</feature>
<evidence type="ECO:0000313" key="3">
    <source>
        <dbReference type="Proteomes" id="UP000298138"/>
    </source>
</evidence>
<reference evidence="2 3" key="1">
    <citation type="submission" date="2019-04" db="EMBL/GenBank/DDBJ databases">
        <title>Comparative genomics and transcriptomics to analyze fruiting body development in filamentous ascomycetes.</title>
        <authorList>
            <consortium name="DOE Joint Genome Institute"/>
            <person name="Lutkenhaus R."/>
            <person name="Traeger S."/>
            <person name="Breuer J."/>
            <person name="Kuo A."/>
            <person name="Lipzen A."/>
            <person name="Pangilinan J."/>
            <person name="Dilworth D."/>
            <person name="Sandor L."/>
            <person name="Poggeler S."/>
            <person name="Barry K."/>
            <person name="Grigoriev I.V."/>
            <person name="Nowrousian M."/>
        </authorList>
    </citation>
    <scope>NUCLEOTIDE SEQUENCE [LARGE SCALE GENOMIC DNA]</scope>
    <source>
        <strain evidence="2 3">CBS 389.68</strain>
    </source>
</reference>
<dbReference type="InParanoid" id="A0A4S2MRT3"/>
<protein>
    <submittedName>
        <fullName evidence="2">Uncharacterized protein</fullName>
    </submittedName>
</protein>
<evidence type="ECO:0000313" key="2">
    <source>
        <dbReference type="EMBL" id="TGZ78909.1"/>
    </source>
</evidence>
<feature type="compositionally biased region" description="Polar residues" evidence="1">
    <location>
        <begin position="87"/>
        <end position="113"/>
    </location>
</feature>
<organism evidence="2 3">
    <name type="scientific">Ascodesmis nigricans</name>
    <dbReference type="NCBI Taxonomy" id="341454"/>
    <lineage>
        <taxon>Eukaryota</taxon>
        <taxon>Fungi</taxon>
        <taxon>Dikarya</taxon>
        <taxon>Ascomycota</taxon>
        <taxon>Pezizomycotina</taxon>
        <taxon>Pezizomycetes</taxon>
        <taxon>Pezizales</taxon>
        <taxon>Ascodesmidaceae</taxon>
        <taxon>Ascodesmis</taxon>
    </lineage>
</organism>
<feature type="region of interest" description="Disordered" evidence="1">
    <location>
        <begin position="44"/>
        <end position="139"/>
    </location>
</feature>
<dbReference type="Proteomes" id="UP000298138">
    <property type="component" value="Unassembled WGS sequence"/>
</dbReference>
<sequence length="173" mass="19324">TTTTNLYEKSQQHQIESDFFSKTLNNNNNHLKNLKFKSTAMNGEHHESNLTRTLSTQSGLSSSDAHELELTLASLTTPAPSTAPPTMSNQHDTLTRSLSTESGLSQSDASDLCSSLEELVDEEPRPQNEAEKRRKMKGEMRRRRCVDGLVMEAGMSRKGAEEMVGGWEEVFMF</sequence>
<feature type="non-terminal residue" evidence="2">
    <location>
        <position position="1"/>
    </location>
</feature>
<evidence type="ECO:0000256" key="1">
    <source>
        <dbReference type="SAM" id="MobiDB-lite"/>
    </source>
</evidence>
<dbReference type="EMBL" id="ML220136">
    <property type="protein sequence ID" value="TGZ78909.1"/>
    <property type="molecule type" value="Genomic_DNA"/>
</dbReference>
<accession>A0A4S2MRT3</accession>
<feature type="compositionally biased region" description="Polar residues" evidence="1">
    <location>
        <begin position="50"/>
        <end position="63"/>
    </location>
</feature>
<keyword evidence="3" id="KW-1185">Reference proteome</keyword>